<proteinExistence type="inferred from homology"/>
<dbReference type="PANTHER" id="PTHR43630:SF2">
    <property type="entry name" value="GLYCOSYLTRANSFERASE"/>
    <property type="match status" value="1"/>
</dbReference>
<evidence type="ECO:0000256" key="1">
    <source>
        <dbReference type="ARBA" id="ARBA00038494"/>
    </source>
</evidence>
<evidence type="ECO:0000313" key="3">
    <source>
        <dbReference type="EMBL" id="AEF53827.1"/>
    </source>
</evidence>
<sequence length="254" mass="29309">MSSIGVLLIVKNEEKCLDRCLKSVADWADQIVIVDSGSVDGTLDISKKYTNDVYIHSQWEGFGRQRQIAQGYLKTDWVFVIDADEEVSPELKRDIILTVGENSKKLYLVNRLSSAFGKRINYSGWSPDWIVRLYPRELAGYNDALVHEKVISDSSIDKGKLRGYLFHDTYSSLNHYSLKTTKYLKAWADEREGKKSSSISKSLLHAFSCFIKMYFIKLGFLDGRHGFILAWLAAHSTFYKYIDLWLREYEKNES</sequence>
<evidence type="ECO:0000259" key="2">
    <source>
        <dbReference type="Pfam" id="PF00535"/>
    </source>
</evidence>
<evidence type="ECO:0000313" key="4">
    <source>
        <dbReference type="Proteomes" id="UP000009230"/>
    </source>
</evidence>
<comment type="similarity">
    <text evidence="1">Belongs to the glycosyltransferase 2 family. WaaE/KdtX subfamily.</text>
</comment>
<feature type="domain" description="Glycosyltransferase 2-like" evidence="2">
    <location>
        <begin position="6"/>
        <end position="124"/>
    </location>
</feature>
<dbReference type="InterPro" id="IPR001173">
    <property type="entry name" value="Glyco_trans_2-like"/>
</dbReference>
<dbReference type="OrthoDB" id="9815923at2"/>
<protein>
    <submittedName>
        <fullName evidence="3">Glycosyl transferase family 2</fullName>
    </submittedName>
</protein>
<gene>
    <name evidence="3" type="ordered locus">Mar181_0772</name>
</gene>
<dbReference type="GO" id="GO:0016740">
    <property type="term" value="F:transferase activity"/>
    <property type="evidence" value="ECO:0007669"/>
    <property type="project" value="UniProtKB-KW"/>
</dbReference>
<dbReference type="Gene3D" id="3.90.550.10">
    <property type="entry name" value="Spore Coat Polysaccharide Biosynthesis Protein SpsA, Chain A"/>
    <property type="match status" value="1"/>
</dbReference>
<dbReference type="AlphaFoldDB" id="F6CS40"/>
<keyword evidence="3" id="KW-0808">Transferase</keyword>
<dbReference type="HOGENOM" id="CLU_065962_1_0_6"/>
<name>F6CS40_MARPP</name>
<dbReference type="eggNOG" id="COG0463">
    <property type="taxonomic scope" value="Bacteria"/>
</dbReference>
<accession>F6CS40</accession>
<dbReference type="RefSeq" id="WP_013795304.1">
    <property type="nucleotide sequence ID" value="NC_015559.1"/>
</dbReference>
<dbReference type="PANTHER" id="PTHR43630">
    <property type="entry name" value="POLY-BETA-1,6-N-ACETYL-D-GLUCOSAMINE SYNTHASE"/>
    <property type="match status" value="1"/>
</dbReference>
<dbReference type="STRING" id="491952.Mar181_0772"/>
<dbReference type="CDD" id="cd02511">
    <property type="entry name" value="Beta4Glucosyltransferase"/>
    <property type="match status" value="1"/>
</dbReference>
<reference evidence="3 4" key="1">
    <citation type="journal article" date="2012" name="Stand. Genomic Sci.">
        <title>Complete genome sequence of Marinomonas posidonica type strain (IVIA-Po-181(T)).</title>
        <authorList>
            <person name="Lucas-Elio P."/>
            <person name="Goodwin L."/>
            <person name="Woyke T."/>
            <person name="Pitluck S."/>
            <person name="Nolan M."/>
            <person name="Kyrpides N.C."/>
            <person name="Detter J.C."/>
            <person name="Copeland A."/>
            <person name="Lu M."/>
            <person name="Bruce D."/>
            <person name="Detter C."/>
            <person name="Tapia R."/>
            <person name="Han S."/>
            <person name="Land M.L."/>
            <person name="Ivanova N."/>
            <person name="Mikhailova N."/>
            <person name="Johnston A.W."/>
            <person name="Sanchez-Amat A."/>
        </authorList>
    </citation>
    <scope>NUCLEOTIDE SEQUENCE [LARGE SCALE GENOMIC DNA]</scope>
    <source>
        <strain evidence="4">CECT 7376 / NCIMB 14433 / IVIA-Po-181</strain>
    </source>
</reference>
<organism evidence="3 4">
    <name type="scientific">Marinomonas posidonica (strain CECT 7376 / NCIMB 14433 / IVIA-Po-181)</name>
    <dbReference type="NCBI Taxonomy" id="491952"/>
    <lineage>
        <taxon>Bacteria</taxon>
        <taxon>Pseudomonadati</taxon>
        <taxon>Pseudomonadota</taxon>
        <taxon>Gammaproteobacteria</taxon>
        <taxon>Oceanospirillales</taxon>
        <taxon>Oceanospirillaceae</taxon>
        <taxon>Marinomonas</taxon>
    </lineage>
</organism>
<dbReference type="Pfam" id="PF00535">
    <property type="entry name" value="Glycos_transf_2"/>
    <property type="match status" value="1"/>
</dbReference>
<keyword evidence="4" id="KW-1185">Reference proteome</keyword>
<dbReference type="SUPFAM" id="SSF53448">
    <property type="entry name" value="Nucleotide-diphospho-sugar transferases"/>
    <property type="match status" value="1"/>
</dbReference>
<dbReference type="EMBL" id="CP002771">
    <property type="protein sequence ID" value="AEF53827.1"/>
    <property type="molecule type" value="Genomic_DNA"/>
</dbReference>
<dbReference type="Proteomes" id="UP000009230">
    <property type="component" value="Chromosome"/>
</dbReference>
<dbReference type="KEGG" id="mpc:Mar181_0772"/>
<dbReference type="InterPro" id="IPR029044">
    <property type="entry name" value="Nucleotide-diphossugar_trans"/>
</dbReference>